<feature type="domain" description="Vacuolar sorting protein Vps3844 C-terminal" evidence="4">
    <location>
        <begin position="345"/>
        <end position="450"/>
    </location>
</feature>
<dbReference type="GO" id="GO:0005783">
    <property type="term" value="C:endoplasmic reticulum"/>
    <property type="evidence" value="ECO:0007669"/>
    <property type="project" value="TreeGrafter"/>
</dbReference>
<dbReference type="InterPro" id="IPR053065">
    <property type="entry name" value="Archenteron_Induction-Rel"/>
</dbReference>
<evidence type="ECO:0000259" key="4">
    <source>
        <dbReference type="Pfam" id="PF12955"/>
    </source>
</evidence>
<feature type="chain" id="PRO_5007859973" evidence="3">
    <location>
        <begin position="21"/>
        <end position="458"/>
    </location>
</feature>
<keyword evidence="2" id="KW-1133">Transmembrane helix</keyword>
<dbReference type="PANTHER" id="PTHR36853">
    <property type="entry name" value="EXPRESSED PROTEIN"/>
    <property type="match status" value="1"/>
</dbReference>
<keyword evidence="2" id="KW-0472">Membrane</keyword>
<dbReference type="OMA" id="DVSVPFW"/>
<evidence type="ECO:0000259" key="5">
    <source>
        <dbReference type="Pfam" id="PF21656"/>
    </source>
</evidence>
<reference evidence="6 7" key="1">
    <citation type="journal article" date="2016" name="Fungal Biol.">
        <title>The genome of Xylona heveae provides a window into fungal endophytism.</title>
        <authorList>
            <person name="Gazis R."/>
            <person name="Kuo A."/>
            <person name="Riley R."/>
            <person name="LaButti K."/>
            <person name="Lipzen A."/>
            <person name="Lin J."/>
            <person name="Amirebrahimi M."/>
            <person name="Hesse C.N."/>
            <person name="Spatafora J.W."/>
            <person name="Henrissat B."/>
            <person name="Hainaut M."/>
            <person name="Grigoriev I.V."/>
            <person name="Hibbett D.S."/>
        </authorList>
    </citation>
    <scope>NUCLEOTIDE SEQUENCE [LARGE SCALE GENOMIC DNA]</scope>
    <source>
        <strain evidence="6 7">TC161</strain>
    </source>
</reference>
<feature type="domain" description="Vacuolar sorting protein Vps3844 N-terminal" evidence="5">
    <location>
        <begin position="41"/>
        <end position="139"/>
    </location>
</feature>
<protein>
    <submittedName>
        <fullName evidence="6">Uncharacterized protein</fullName>
    </submittedName>
</protein>
<dbReference type="OrthoDB" id="5583277at2759"/>
<dbReference type="Pfam" id="PF21656">
    <property type="entry name" value="DUF6859"/>
    <property type="match status" value="1"/>
</dbReference>
<evidence type="ECO:0000256" key="1">
    <source>
        <dbReference type="SAM" id="MobiDB-lite"/>
    </source>
</evidence>
<dbReference type="AlphaFoldDB" id="A0A165JCD6"/>
<evidence type="ECO:0000256" key="3">
    <source>
        <dbReference type="SAM" id="SignalP"/>
    </source>
</evidence>
<dbReference type="GeneID" id="28896577"/>
<feature type="region of interest" description="Disordered" evidence="1">
    <location>
        <begin position="264"/>
        <end position="294"/>
    </location>
</feature>
<feature type="compositionally biased region" description="Low complexity" evidence="1">
    <location>
        <begin position="310"/>
        <end position="319"/>
    </location>
</feature>
<keyword evidence="7" id="KW-1185">Reference proteome</keyword>
<feature type="transmembrane region" description="Helical" evidence="2">
    <location>
        <begin position="415"/>
        <end position="437"/>
    </location>
</feature>
<keyword evidence="2" id="KW-0812">Transmembrane</keyword>
<feature type="region of interest" description="Disordered" evidence="1">
    <location>
        <begin position="310"/>
        <end position="333"/>
    </location>
</feature>
<dbReference type="InParanoid" id="A0A165JCD6"/>
<dbReference type="EMBL" id="KV407454">
    <property type="protein sequence ID" value="KZF26048.1"/>
    <property type="molecule type" value="Genomic_DNA"/>
</dbReference>
<name>A0A165JCD6_XYLHT</name>
<dbReference type="Pfam" id="PF12955">
    <property type="entry name" value="Vps3844_C"/>
    <property type="match status" value="1"/>
</dbReference>
<dbReference type="PANTHER" id="PTHR36853:SF1">
    <property type="entry name" value="DUF3844 DOMAIN-CONTAINING PROTEIN"/>
    <property type="match status" value="1"/>
</dbReference>
<gene>
    <name evidence="6" type="ORF">L228DRAFT_242443</name>
</gene>
<organism evidence="6 7">
    <name type="scientific">Xylona heveae (strain CBS 132557 / TC161)</name>
    <dbReference type="NCBI Taxonomy" id="1328760"/>
    <lineage>
        <taxon>Eukaryota</taxon>
        <taxon>Fungi</taxon>
        <taxon>Dikarya</taxon>
        <taxon>Ascomycota</taxon>
        <taxon>Pezizomycotina</taxon>
        <taxon>Xylonomycetes</taxon>
        <taxon>Xylonales</taxon>
        <taxon>Xylonaceae</taxon>
        <taxon>Xylona</taxon>
    </lineage>
</organism>
<accession>A0A165JCD6</accession>
<dbReference type="RefSeq" id="XP_018191603.1">
    <property type="nucleotide sequence ID" value="XM_018331440.1"/>
</dbReference>
<proteinExistence type="predicted"/>
<evidence type="ECO:0000313" key="7">
    <source>
        <dbReference type="Proteomes" id="UP000076632"/>
    </source>
</evidence>
<sequence>MKLRSSWLLASSLCVAGAAATSAPVYTFNVDSTEAPAHKKLSPETARLVLAQRLGLSEYHSLSGLTDESVRDVNDFGGKQASLFDDVAKGSRKSRLLVMVEGVKDVKDLVPSDTAPAFSIKHAQCSDVNERLMSDLSAQNVDSGNGEYCNLEKKDSFWGLEASFARCSAIPERHQDLVLDDTTTGIEGFQTLVSADVFGIGNGAKTNTIIHLRSLETIAKKHGVTSRAYKDAVKLLSKAIASLQTQAEGGLLESTIVLNPETSACKKTSSKPYGSYDVPTPQKKSVAHHQRRQNPEVILSEAAAALAAAEAPASTAPATSKKTRPSQAQTLRSSGAAPKGILPVCHNSLDSCISATNNCSGHGSCFAKGGSSDKTGPACYTCGCVPTVRKNSDGTVKTTHWGGPACQKKDVSMPFFLLAGFTVTIIGVISWGIGLLFSIGNEELPSVIGAGVVGPRAK</sequence>
<dbReference type="InterPro" id="IPR049205">
    <property type="entry name" value="Vps3844_N"/>
</dbReference>
<dbReference type="InterPro" id="IPR024382">
    <property type="entry name" value="Vps3844_C"/>
</dbReference>
<evidence type="ECO:0000313" key="6">
    <source>
        <dbReference type="EMBL" id="KZF26048.1"/>
    </source>
</evidence>
<dbReference type="Proteomes" id="UP000076632">
    <property type="component" value="Unassembled WGS sequence"/>
</dbReference>
<feature type="signal peptide" evidence="3">
    <location>
        <begin position="1"/>
        <end position="20"/>
    </location>
</feature>
<evidence type="ECO:0000256" key="2">
    <source>
        <dbReference type="SAM" id="Phobius"/>
    </source>
</evidence>
<keyword evidence="3" id="KW-0732">Signal</keyword>